<evidence type="ECO:0000313" key="2">
    <source>
        <dbReference type="Proteomes" id="UP000199387"/>
    </source>
</evidence>
<name>A0A1G6KTD9_9BACL</name>
<evidence type="ECO:0000313" key="1">
    <source>
        <dbReference type="EMBL" id="SDC34340.1"/>
    </source>
</evidence>
<dbReference type="Proteomes" id="UP000199387">
    <property type="component" value="Unassembled WGS sequence"/>
</dbReference>
<organism evidence="1 2">
    <name type="scientific">Melghirimyces thermohalophilus</name>
    <dbReference type="NCBI Taxonomy" id="1236220"/>
    <lineage>
        <taxon>Bacteria</taxon>
        <taxon>Bacillati</taxon>
        <taxon>Bacillota</taxon>
        <taxon>Bacilli</taxon>
        <taxon>Bacillales</taxon>
        <taxon>Thermoactinomycetaceae</taxon>
        <taxon>Melghirimyces</taxon>
    </lineage>
</organism>
<sequence>MLNNIFQFVGGILNTIFSPLGGNEYGAISQRFRDYLNQIVTVETTAGTISGQLTAVGTDYIELLSAGVITLVHHESIISIDPQGGAV</sequence>
<dbReference type="STRING" id="1236220.SAMN04488112_106154"/>
<accession>A0A1G6KTD9</accession>
<gene>
    <name evidence="1" type="ORF">SAMN04488112_106154</name>
</gene>
<keyword evidence="2" id="KW-1185">Reference proteome</keyword>
<evidence type="ECO:0008006" key="3">
    <source>
        <dbReference type="Google" id="ProtNLM"/>
    </source>
</evidence>
<reference evidence="1 2" key="1">
    <citation type="submission" date="2016-10" db="EMBL/GenBank/DDBJ databases">
        <authorList>
            <person name="de Groot N.N."/>
        </authorList>
    </citation>
    <scope>NUCLEOTIDE SEQUENCE [LARGE SCALE GENOMIC DNA]</scope>
    <source>
        <strain evidence="1 2">DSM 45514</strain>
    </source>
</reference>
<dbReference type="AlphaFoldDB" id="A0A1G6KTD9"/>
<dbReference type="InterPro" id="IPR020139">
    <property type="entry name" value="DUF2642"/>
</dbReference>
<dbReference type="RefSeq" id="WP_176757859.1">
    <property type="nucleotide sequence ID" value="NZ_FMZA01000006.1"/>
</dbReference>
<dbReference type="EMBL" id="FMZA01000006">
    <property type="protein sequence ID" value="SDC34340.1"/>
    <property type="molecule type" value="Genomic_DNA"/>
</dbReference>
<dbReference type="Pfam" id="PF10842">
    <property type="entry name" value="DUF2642"/>
    <property type="match status" value="1"/>
</dbReference>
<proteinExistence type="predicted"/>
<protein>
    <recommendedName>
        <fullName evidence="3">DUF2642 domain-containing protein</fullName>
    </recommendedName>
</protein>